<feature type="transmembrane region" description="Helical" evidence="9">
    <location>
        <begin position="493"/>
        <end position="516"/>
    </location>
</feature>
<evidence type="ECO:0000256" key="8">
    <source>
        <dbReference type="ARBA" id="ARBA00042362"/>
    </source>
</evidence>
<reference evidence="11" key="2">
    <citation type="submission" date="2025-08" db="UniProtKB">
        <authorList>
            <consortium name="Ensembl"/>
        </authorList>
    </citation>
    <scope>IDENTIFICATION</scope>
</reference>
<evidence type="ECO:0000313" key="12">
    <source>
        <dbReference type="Proteomes" id="UP000005207"/>
    </source>
</evidence>
<dbReference type="InterPro" id="IPR036259">
    <property type="entry name" value="MFS_trans_sf"/>
</dbReference>
<keyword evidence="3 9" id="KW-1133">Transmembrane helix</keyword>
<feature type="domain" description="Major facilitator superfamily (MFS) profile" evidence="10">
    <location>
        <begin position="97"/>
        <end position="521"/>
    </location>
</feature>
<comment type="subcellular location">
    <subcellularLocation>
        <location evidence="5">Basal cell membrane</location>
        <topology evidence="5">Multi-pass membrane protein</topology>
    </subcellularLocation>
</comment>
<evidence type="ECO:0000256" key="4">
    <source>
        <dbReference type="ARBA" id="ARBA00023136"/>
    </source>
</evidence>
<dbReference type="InParanoid" id="A0A669DKX0"/>
<dbReference type="Ensembl" id="ENSONIT00000093561.1">
    <property type="protein sequence ID" value="ENSONIP00000060098.1"/>
    <property type="gene ID" value="ENSONIG00000004990.2"/>
</dbReference>
<feature type="transmembrane region" description="Helical" evidence="9">
    <location>
        <begin position="380"/>
        <end position="404"/>
    </location>
</feature>
<keyword evidence="4 9" id="KW-0472">Membrane</keyword>
<feature type="transmembrane region" description="Helical" evidence="9">
    <location>
        <begin position="203"/>
        <end position="226"/>
    </location>
</feature>
<organism evidence="11 12">
    <name type="scientific">Oreochromis niloticus</name>
    <name type="common">Nile tilapia</name>
    <name type="synonym">Tilapia nilotica</name>
    <dbReference type="NCBI Taxonomy" id="8128"/>
    <lineage>
        <taxon>Eukaryota</taxon>
        <taxon>Metazoa</taxon>
        <taxon>Chordata</taxon>
        <taxon>Craniata</taxon>
        <taxon>Vertebrata</taxon>
        <taxon>Euteleostomi</taxon>
        <taxon>Actinopterygii</taxon>
        <taxon>Neopterygii</taxon>
        <taxon>Teleostei</taxon>
        <taxon>Neoteleostei</taxon>
        <taxon>Acanthomorphata</taxon>
        <taxon>Ovalentaria</taxon>
        <taxon>Cichlomorphae</taxon>
        <taxon>Cichliformes</taxon>
        <taxon>Cichlidae</taxon>
        <taxon>African cichlids</taxon>
        <taxon>Pseudocrenilabrinae</taxon>
        <taxon>Oreochromini</taxon>
        <taxon>Oreochromis</taxon>
    </lineage>
</organism>
<feature type="transmembrane region" description="Helical" evidence="9">
    <location>
        <begin position="411"/>
        <end position="429"/>
    </location>
</feature>
<feature type="transmembrane region" description="Helical" evidence="9">
    <location>
        <begin position="261"/>
        <end position="280"/>
    </location>
</feature>
<feature type="transmembrane region" description="Helical" evidence="9">
    <location>
        <begin position="175"/>
        <end position="197"/>
    </location>
</feature>
<evidence type="ECO:0000256" key="7">
    <source>
        <dbReference type="ARBA" id="ARBA00041768"/>
    </source>
</evidence>
<proteinExistence type="inferred from homology"/>
<sequence length="610" mass="68450">MGFSDLLEQVGSTGRFQILHVTLLCTPVLMMASHNLLQNFVAVVPPHYCSAHSNLSQSQLSPEEALRITVPQDHRGKPHRCQRYVVPQWHLLDKNGTSNLRKEGNSVDDLDADLQGCMDGWTYNMTDRSSTIISDWHLVCDLHSLKQMGQTIYMGGVLVGAFLFGTLADRYGRRILLLISYILMAVSGTCAAFSPSFPLFCFFRFGCGMALSGMALNSFSLIVEWIPTRVRTVVGTITGYCYTVGQLILALMAYYIRDWRWLTLAVSLPFYVFFLYAWWFHESARWLALNNKPDQAIKGLKSVAKFNRRCDEGEKIDIKMLQESMKNELSSSKGSYTALDLFRTPYMRITTVCLAAVWLSTSFAYYGLSMDLQKFGVDIYLIQVIFGAVDIPAKIIITVTMSYIGRRPSQCGALIIAGVTILINLLVPYDQQTLRTSLAVVGKGCLSASFNCCYLYTGELYPTIIRQNGMGFVSSMARVGAMVAPMVRLTGDYIPWLPGLIYGGAPILSGVAAIFLPETLGTPLPDTIQDVEESKSSWFTQGQKKHIKLEERKREREKGEKMIYPHLNFLFCTQGIWETLQNVTKGNNNLGRHRGEPPKACCLRAFVLYF</sequence>
<gene>
    <name evidence="11" type="primary">slc22a6l</name>
</gene>
<dbReference type="PANTHER" id="PTHR24064">
    <property type="entry name" value="SOLUTE CARRIER FAMILY 22 MEMBER"/>
    <property type="match status" value="1"/>
</dbReference>
<feature type="transmembrane region" description="Helical" evidence="9">
    <location>
        <begin position="349"/>
        <end position="368"/>
    </location>
</feature>
<dbReference type="NCBIfam" id="TIGR00898">
    <property type="entry name" value="2A0119"/>
    <property type="match status" value="1"/>
</dbReference>
<name>A0A669DKX0_ORENI</name>
<evidence type="ECO:0000256" key="2">
    <source>
        <dbReference type="ARBA" id="ARBA00022692"/>
    </source>
</evidence>
<keyword evidence="12" id="KW-1185">Reference proteome</keyword>
<dbReference type="FunCoup" id="A0A669DKX0">
    <property type="interactions" value="40"/>
</dbReference>
<dbReference type="SUPFAM" id="SSF103473">
    <property type="entry name" value="MFS general substrate transporter"/>
    <property type="match status" value="1"/>
</dbReference>
<dbReference type="GO" id="GO:0008514">
    <property type="term" value="F:organic anion transmembrane transporter activity"/>
    <property type="evidence" value="ECO:0007669"/>
    <property type="project" value="Ensembl"/>
</dbReference>
<dbReference type="PROSITE" id="PS50850">
    <property type="entry name" value="MFS"/>
    <property type="match status" value="1"/>
</dbReference>
<dbReference type="InterPro" id="IPR004749">
    <property type="entry name" value="Orgcat_transp/SVOP"/>
</dbReference>
<accession>A0A669DKX0</accession>
<evidence type="ECO:0000256" key="5">
    <source>
        <dbReference type="ARBA" id="ARBA00034696"/>
    </source>
</evidence>
<dbReference type="Pfam" id="PF00083">
    <property type="entry name" value="Sugar_tr"/>
    <property type="match status" value="1"/>
</dbReference>
<comment type="similarity">
    <text evidence="1">Belongs to the major facilitator (TC 2.A.1) superfamily. Organic cation transporter (TC 2.A.1.19) family.</text>
</comment>
<dbReference type="InterPro" id="IPR020846">
    <property type="entry name" value="MFS_dom"/>
</dbReference>
<evidence type="ECO:0000256" key="1">
    <source>
        <dbReference type="ARBA" id="ARBA00009203"/>
    </source>
</evidence>
<evidence type="ECO:0000313" key="11">
    <source>
        <dbReference type="Ensembl" id="ENSONIP00000060098.1"/>
    </source>
</evidence>
<dbReference type="Gene3D" id="1.20.1250.20">
    <property type="entry name" value="MFS general substrate transporter like domains"/>
    <property type="match status" value="1"/>
</dbReference>
<evidence type="ECO:0000256" key="6">
    <source>
        <dbReference type="ARBA" id="ARBA00039897"/>
    </source>
</evidence>
<reference evidence="12" key="1">
    <citation type="submission" date="2012-01" db="EMBL/GenBank/DDBJ databases">
        <title>The Genome Sequence of Oreochromis niloticus (Nile Tilapia).</title>
        <authorList>
            <consortium name="Broad Institute Genome Assembly Team"/>
            <consortium name="Broad Institute Sequencing Platform"/>
            <person name="Di Palma F."/>
            <person name="Johnson J."/>
            <person name="Lander E.S."/>
            <person name="Lindblad-Toh K."/>
        </authorList>
    </citation>
    <scope>NUCLEOTIDE SEQUENCE [LARGE SCALE GENOMIC DNA]</scope>
</reference>
<evidence type="ECO:0000256" key="9">
    <source>
        <dbReference type="SAM" id="Phobius"/>
    </source>
</evidence>
<evidence type="ECO:0000256" key="3">
    <source>
        <dbReference type="ARBA" id="ARBA00022989"/>
    </source>
</evidence>
<dbReference type="OMA" id="WHCTGAS"/>
<protein>
    <recommendedName>
        <fullName evidence="6">Solute carrier family 22 member 6</fullName>
    </recommendedName>
    <alternativeName>
        <fullName evidence="8">Organic anion transporter 1</fullName>
    </alternativeName>
    <alternativeName>
        <fullName evidence="7">Renal organic anion transporter 1</fullName>
    </alternativeName>
</protein>
<evidence type="ECO:0000259" key="10">
    <source>
        <dbReference type="PROSITE" id="PS50850"/>
    </source>
</evidence>
<dbReference type="FunFam" id="1.20.1250.20:FF:000023">
    <property type="entry name" value="Solute carrier family 22 member 6"/>
    <property type="match status" value="1"/>
</dbReference>
<dbReference type="InterPro" id="IPR005828">
    <property type="entry name" value="MFS_sugar_transport-like"/>
</dbReference>
<dbReference type="Proteomes" id="UP000005207">
    <property type="component" value="Linkage group LG10"/>
</dbReference>
<dbReference type="AlphaFoldDB" id="A0A669DKX0"/>
<keyword evidence="2 9" id="KW-0812">Transmembrane</keyword>
<dbReference type="GO" id="GO:0009925">
    <property type="term" value="C:basal plasma membrane"/>
    <property type="evidence" value="ECO:0007669"/>
    <property type="project" value="UniProtKB-SubCell"/>
</dbReference>
<reference evidence="11" key="3">
    <citation type="submission" date="2025-09" db="UniProtKB">
        <authorList>
            <consortium name="Ensembl"/>
        </authorList>
    </citation>
    <scope>IDENTIFICATION</scope>
</reference>
<dbReference type="GeneTree" id="ENSGT00940000154901"/>
<feature type="transmembrane region" description="Helical" evidence="9">
    <location>
        <begin position="233"/>
        <end position="255"/>
    </location>
</feature>
<feature type="transmembrane region" description="Helical" evidence="9">
    <location>
        <begin position="151"/>
        <end position="168"/>
    </location>
</feature>